<feature type="compositionally biased region" description="Polar residues" evidence="1">
    <location>
        <begin position="238"/>
        <end position="261"/>
    </location>
</feature>
<dbReference type="InterPro" id="IPR054464">
    <property type="entry name" value="ULD_fung"/>
</dbReference>
<evidence type="ECO:0000259" key="2">
    <source>
        <dbReference type="Pfam" id="PF22893"/>
    </source>
</evidence>
<feature type="compositionally biased region" description="Acidic residues" evidence="1">
    <location>
        <begin position="19"/>
        <end position="28"/>
    </location>
</feature>
<evidence type="ECO:0000313" key="4">
    <source>
        <dbReference type="Proteomes" id="UP001562354"/>
    </source>
</evidence>
<gene>
    <name evidence="3" type="ORF">AAFC00_003624</name>
</gene>
<organism evidence="3 4">
    <name type="scientific">Neodothiora populina</name>
    <dbReference type="NCBI Taxonomy" id="2781224"/>
    <lineage>
        <taxon>Eukaryota</taxon>
        <taxon>Fungi</taxon>
        <taxon>Dikarya</taxon>
        <taxon>Ascomycota</taxon>
        <taxon>Pezizomycotina</taxon>
        <taxon>Dothideomycetes</taxon>
        <taxon>Dothideomycetidae</taxon>
        <taxon>Dothideales</taxon>
        <taxon>Dothioraceae</taxon>
        <taxon>Neodothiora</taxon>
    </lineage>
</organism>
<feature type="region of interest" description="Disordered" evidence="1">
    <location>
        <begin position="662"/>
        <end position="700"/>
    </location>
</feature>
<feature type="compositionally biased region" description="Low complexity" evidence="1">
    <location>
        <begin position="29"/>
        <end position="47"/>
    </location>
</feature>
<feature type="region of interest" description="Disordered" evidence="1">
    <location>
        <begin position="342"/>
        <end position="388"/>
    </location>
</feature>
<feature type="compositionally biased region" description="Polar residues" evidence="1">
    <location>
        <begin position="58"/>
        <end position="74"/>
    </location>
</feature>
<dbReference type="RefSeq" id="XP_069200940.1">
    <property type="nucleotide sequence ID" value="XM_069343126.1"/>
</dbReference>
<proteinExistence type="predicted"/>
<protein>
    <recommendedName>
        <fullName evidence="2">Ubiquitin-like domain-containing protein</fullName>
    </recommendedName>
</protein>
<dbReference type="Pfam" id="PF22893">
    <property type="entry name" value="ULD_2"/>
    <property type="match status" value="1"/>
</dbReference>
<evidence type="ECO:0000256" key="1">
    <source>
        <dbReference type="SAM" id="MobiDB-lite"/>
    </source>
</evidence>
<sequence length="831" mass="89904">MSTRRSASHSTGSARAAFIEDEDDDLSYDDTQSPTSTSSSGSLSVEDWQVVDDIRPSDSVTARYQRSSNGSISSRPLGRPLQKRETRPTSSRRKSSHRLSTIRDDDHQHHSSRSASGSEHSGRRSRRHTDTRDERSYRFARDPRERLPSSGSGSSSVESYDSYQGGGGPYDYQLHPAAPHPASPFHPHHVPPPSNYPPTVLSGYDPHVRPMHPPYDAALVPMMRHESMSQYGGGAYPPQSSNPFAPGPSMNNPFSPVTATASAAGEYFPPYDRPSPPSAHSQHAPPMQFPPPHLARPRPQSRPQSYAGPAYPGMEQAVAPYYQPPAQYHGYPQGADPQLIAQYLHELQLREKSQASTPEPRSAKSKSPANPTPAPPPAPEPPKEDQAERLIALMAEYENKKQAAIDAKLKEEAEAAAAEQKKKDAIEAESAKIAALLQKFQDDAAKARKEELDKIEAERKVAEEKAARDAELAAAASAAREAAEKEAAAKAKAAEEEATAKAKAAEEKAKAAEEEAIAKAKAAEEEHAKKLAELKAAEEAATAKAKAAEESLAKIAPAPDDAQPNVTFFDALGRKFEVPWRFAKTWKGMKTLIEQMFAHVDGIGQNVMDGRYDILGPEGNILLPAVWELVIEAGWTIRMELWPEPEPDPVLPGAFPPEMMIDVGKKPKSSKKDPSRTKSVSRQHGAVPPPPPIVIGGDGDPIVQVEKEKKPKKKPPQQSGGFLKAWIAQSAGAPRARASSGKDGEKPGINNGMAMVPSHHRQISGTNGGVSAGTRRMSHSGGAKPANISMIVRRKSEHTDEDHFVVVERHNVKSVAQGKSAENPPVACAVM</sequence>
<evidence type="ECO:0000313" key="3">
    <source>
        <dbReference type="EMBL" id="KAL1304665.1"/>
    </source>
</evidence>
<feature type="compositionally biased region" description="Basic and acidic residues" evidence="1">
    <location>
        <begin position="128"/>
        <end position="147"/>
    </location>
</feature>
<comment type="caution">
    <text evidence="3">The sequence shown here is derived from an EMBL/GenBank/DDBJ whole genome shotgun (WGS) entry which is preliminary data.</text>
</comment>
<feature type="region of interest" description="Disordered" evidence="1">
    <location>
        <begin position="1"/>
        <end position="201"/>
    </location>
</feature>
<accession>A0ABR3PEU1</accession>
<dbReference type="GeneID" id="95977325"/>
<feature type="compositionally biased region" description="Pro residues" evidence="1">
    <location>
        <begin position="178"/>
        <end position="196"/>
    </location>
</feature>
<reference evidence="3 4" key="1">
    <citation type="submission" date="2024-07" db="EMBL/GenBank/DDBJ databases">
        <title>Draft sequence of the Neodothiora populina.</title>
        <authorList>
            <person name="Drown D.D."/>
            <person name="Schuette U.S."/>
            <person name="Buechlein A.B."/>
            <person name="Rusch D.R."/>
            <person name="Winton L.W."/>
            <person name="Adams G.A."/>
        </authorList>
    </citation>
    <scope>NUCLEOTIDE SEQUENCE [LARGE SCALE GENOMIC DNA]</scope>
    <source>
        <strain evidence="3 4">CPC 39397</strain>
    </source>
</reference>
<feature type="compositionally biased region" description="Pro residues" evidence="1">
    <location>
        <begin position="370"/>
        <end position="380"/>
    </location>
</feature>
<feature type="compositionally biased region" description="Polar residues" evidence="1">
    <location>
        <begin position="1"/>
        <end position="13"/>
    </location>
</feature>
<feature type="domain" description="Ubiquitin-like" evidence="2">
    <location>
        <begin position="563"/>
        <end position="644"/>
    </location>
</feature>
<name>A0ABR3PEU1_9PEZI</name>
<keyword evidence="4" id="KW-1185">Reference proteome</keyword>
<dbReference type="EMBL" id="JBFMKM010000008">
    <property type="protein sequence ID" value="KAL1304665.1"/>
    <property type="molecule type" value="Genomic_DNA"/>
</dbReference>
<dbReference type="Proteomes" id="UP001562354">
    <property type="component" value="Unassembled WGS sequence"/>
</dbReference>
<feature type="region of interest" description="Disordered" evidence="1">
    <location>
        <begin position="230"/>
        <end position="312"/>
    </location>
</feature>